<keyword evidence="1" id="KW-0732">Signal</keyword>
<dbReference type="EMBL" id="GGFM01009133">
    <property type="protein sequence ID" value="MBW29884.1"/>
    <property type="molecule type" value="Transcribed_RNA"/>
</dbReference>
<organism evidence="2">
    <name type="scientific">Anopheles braziliensis</name>
    <dbReference type="NCBI Taxonomy" id="58242"/>
    <lineage>
        <taxon>Eukaryota</taxon>
        <taxon>Metazoa</taxon>
        <taxon>Ecdysozoa</taxon>
        <taxon>Arthropoda</taxon>
        <taxon>Hexapoda</taxon>
        <taxon>Insecta</taxon>
        <taxon>Pterygota</taxon>
        <taxon>Neoptera</taxon>
        <taxon>Endopterygota</taxon>
        <taxon>Diptera</taxon>
        <taxon>Nematocera</taxon>
        <taxon>Culicoidea</taxon>
        <taxon>Culicidae</taxon>
        <taxon>Anophelinae</taxon>
        <taxon>Anopheles</taxon>
    </lineage>
</organism>
<evidence type="ECO:0000256" key="1">
    <source>
        <dbReference type="SAM" id="SignalP"/>
    </source>
</evidence>
<evidence type="ECO:0000313" key="2">
    <source>
        <dbReference type="EMBL" id="MBW29884.1"/>
    </source>
</evidence>
<feature type="signal peptide" evidence="1">
    <location>
        <begin position="1"/>
        <end position="17"/>
    </location>
</feature>
<sequence length="83" mass="9450">MAAVLIGLIRLILGAPAETYRRRRVEVNPASRRLGWSKVHATNPDRTPRFTGAVVVVVVVRKYWTDSLQKMKTGPELLKLRLR</sequence>
<accession>A0A2M3ZMW0</accession>
<proteinExistence type="predicted"/>
<name>A0A2M3ZMW0_9DIPT</name>
<dbReference type="AlphaFoldDB" id="A0A2M3ZMW0"/>
<feature type="chain" id="PRO_5014869536" evidence="1">
    <location>
        <begin position="18"/>
        <end position="83"/>
    </location>
</feature>
<reference evidence="2" key="1">
    <citation type="submission" date="2018-01" db="EMBL/GenBank/DDBJ databases">
        <title>An insight into the sialome of Amazonian anophelines.</title>
        <authorList>
            <person name="Ribeiro J.M."/>
            <person name="Scarpassa V."/>
            <person name="Calvo E."/>
        </authorList>
    </citation>
    <scope>NUCLEOTIDE SEQUENCE</scope>
    <source>
        <tissue evidence="2">Salivary glands</tissue>
    </source>
</reference>
<protein>
    <submittedName>
        <fullName evidence="2">Putative secreted peptide</fullName>
    </submittedName>
</protein>